<dbReference type="NCBIfam" id="NF011456">
    <property type="entry name" value="PRK14874.1"/>
    <property type="match status" value="1"/>
</dbReference>
<gene>
    <name evidence="4" type="ORF">DVK44_14265</name>
</gene>
<dbReference type="SMART" id="SM00859">
    <property type="entry name" value="Semialdhyde_dh"/>
    <property type="match status" value="1"/>
</dbReference>
<dbReference type="InterPro" id="IPR000534">
    <property type="entry name" value="Semialdehyde_DH_NAD-bd"/>
</dbReference>
<evidence type="ECO:0000313" key="4">
    <source>
        <dbReference type="EMBL" id="AXG78681.1"/>
    </source>
</evidence>
<reference evidence="5" key="1">
    <citation type="submission" date="2018-07" db="EMBL/GenBank/DDBJ databases">
        <authorList>
            <person name="Zhao J."/>
        </authorList>
    </citation>
    <scope>NUCLEOTIDE SEQUENCE [LARGE SCALE GENOMIC DNA]</scope>
    <source>
        <strain evidence="5">GSSD-12</strain>
    </source>
</reference>
<dbReference type="GO" id="GO:0008652">
    <property type="term" value="P:amino acid biosynthetic process"/>
    <property type="evidence" value="ECO:0007669"/>
    <property type="project" value="InterPro"/>
</dbReference>
<dbReference type="KEGG" id="spad:DVK44_14265"/>
<keyword evidence="4" id="KW-0560">Oxidoreductase</keyword>
<dbReference type="Pfam" id="PF02774">
    <property type="entry name" value="Semialdhyde_dhC"/>
    <property type="match status" value="1"/>
</dbReference>
<dbReference type="GO" id="GO:0051287">
    <property type="term" value="F:NAD binding"/>
    <property type="evidence" value="ECO:0007669"/>
    <property type="project" value="InterPro"/>
</dbReference>
<dbReference type="Pfam" id="PF01118">
    <property type="entry name" value="Semialdhyde_dh"/>
    <property type="match status" value="1"/>
</dbReference>
<keyword evidence="5" id="KW-1185">Reference proteome</keyword>
<name>A0A345HPQ7_9ACTN</name>
<evidence type="ECO:0000313" key="5">
    <source>
        <dbReference type="Proteomes" id="UP000253868"/>
    </source>
</evidence>
<feature type="domain" description="Semialdehyde dehydrogenase NAD-binding" evidence="3">
    <location>
        <begin position="6"/>
        <end position="122"/>
    </location>
</feature>
<feature type="active site" description="Acyl-thioester intermediate" evidence="2">
    <location>
        <position position="132"/>
    </location>
</feature>
<dbReference type="PANTHER" id="PTHR46278">
    <property type="entry name" value="DEHYDROGENASE, PUTATIVE-RELATED"/>
    <property type="match status" value="1"/>
</dbReference>
<dbReference type="Proteomes" id="UP000253868">
    <property type="component" value="Chromosome"/>
</dbReference>
<dbReference type="OrthoDB" id="9805684at2"/>
<dbReference type="RefSeq" id="WP_114660021.1">
    <property type="nucleotide sequence ID" value="NZ_CP031194.1"/>
</dbReference>
<dbReference type="PIRSF" id="PIRSF000148">
    <property type="entry name" value="ASA_dh"/>
    <property type="match status" value="1"/>
</dbReference>
<evidence type="ECO:0000256" key="1">
    <source>
        <dbReference type="ARBA" id="ARBA00010584"/>
    </source>
</evidence>
<dbReference type="PANTHER" id="PTHR46278:SF2">
    <property type="entry name" value="ASPARTATE-SEMIALDEHYDE DEHYDROGENASE"/>
    <property type="match status" value="1"/>
</dbReference>
<dbReference type="EMBL" id="CP031194">
    <property type="protein sequence ID" value="AXG78681.1"/>
    <property type="molecule type" value="Genomic_DNA"/>
</dbReference>
<evidence type="ECO:0000259" key="3">
    <source>
        <dbReference type="SMART" id="SM00859"/>
    </source>
</evidence>
<organism evidence="4 5">
    <name type="scientific">Streptomyces paludis</name>
    <dbReference type="NCBI Taxonomy" id="2282738"/>
    <lineage>
        <taxon>Bacteria</taxon>
        <taxon>Bacillati</taxon>
        <taxon>Actinomycetota</taxon>
        <taxon>Actinomycetes</taxon>
        <taxon>Kitasatosporales</taxon>
        <taxon>Streptomycetaceae</taxon>
        <taxon>Streptomyces</taxon>
    </lineage>
</organism>
<proteinExistence type="inferred from homology"/>
<dbReference type="Gene3D" id="3.40.50.720">
    <property type="entry name" value="NAD(P)-binding Rossmann-like Domain"/>
    <property type="match status" value="1"/>
</dbReference>
<dbReference type="InterPro" id="IPR036291">
    <property type="entry name" value="NAD(P)-bd_dom_sf"/>
</dbReference>
<accession>A0A345HPQ7</accession>
<feature type="active site" description="Proton acceptor" evidence="2">
    <location>
        <position position="265"/>
    </location>
</feature>
<dbReference type="SUPFAM" id="SSF51735">
    <property type="entry name" value="NAD(P)-binding Rossmann-fold domains"/>
    <property type="match status" value="1"/>
</dbReference>
<dbReference type="SUPFAM" id="SSF55347">
    <property type="entry name" value="Glyceraldehyde-3-phosphate dehydrogenase-like, C-terminal domain"/>
    <property type="match status" value="1"/>
</dbReference>
<dbReference type="Gene3D" id="3.30.360.10">
    <property type="entry name" value="Dihydrodipicolinate Reductase, domain 2"/>
    <property type="match status" value="1"/>
</dbReference>
<sequence>MGDRPTLAVVGVTGAVGSVALQFLSQHADVWGEIRLLDAAPDDAGGELVVRGEVTPVLPLTGAAFDGVDVALFLVSDRLSAQWAPVAVERGAVVVDRSAVFRLDPDVPLVVPELNPEAVRARPRSIVASPGCATLSMIVAMGALDRAFGLRELVVSSYQAASAVDGPDGADQGGVFALREQLSLVAGTDLGTRPGDVRRAVGDATGPFPAPLALNVVPWTGPLQGQRDGWSAEELAIRAETRKVLGRPDLRIVATCVQVPVITAHSMSVHACFEQEVTVERAHEVLATSPGVVLFDNPGAGEFPTPADVVGTDPTWVGRVRRAPDDPRALELFICGDDLRKGGALNAVQIAEAVAAELS</sequence>
<dbReference type="GO" id="GO:0046983">
    <property type="term" value="F:protein dimerization activity"/>
    <property type="evidence" value="ECO:0007669"/>
    <property type="project" value="InterPro"/>
</dbReference>
<dbReference type="EC" id="1.2.1.11" evidence="4"/>
<comment type="similarity">
    <text evidence="1">Belongs to the aspartate-semialdehyde dehydrogenase family.</text>
</comment>
<dbReference type="InterPro" id="IPR012280">
    <property type="entry name" value="Semialdhyde_DH_dimer_dom"/>
</dbReference>
<dbReference type="GO" id="GO:0004073">
    <property type="term" value="F:aspartate-semialdehyde dehydrogenase activity"/>
    <property type="evidence" value="ECO:0007669"/>
    <property type="project" value="UniProtKB-EC"/>
</dbReference>
<protein>
    <submittedName>
        <fullName evidence="4">Aspartate-semialdehyde dehydrogenase</fullName>
        <ecNumber evidence="4">1.2.1.11</ecNumber>
    </submittedName>
</protein>
<evidence type="ECO:0000256" key="2">
    <source>
        <dbReference type="PIRSR" id="PIRSR000148-1"/>
    </source>
</evidence>
<dbReference type="AlphaFoldDB" id="A0A345HPQ7"/>